<reference evidence="2" key="1">
    <citation type="submission" date="2018-08" db="EMBL/GenBank/DDBJ databases">
        <title>Thalassotalea euphylliae genome.</title>
        <authorList>
            <person name="Summers S."/>
            <person name="Rice S.A."/>
            <person name="Freckelton M.L."/>
            <person name="Nedved B.T."/>
            <person name="Hadfield M.G."/>
        </authorList>
    </citation>
    <scope>NUCLEOTIDE SEQUENCE [LARGE SCALE GENOMIC DNA]</scope>
    <source>
        <strain evidence="2">H3</strain>
    </source>
</reference>
<accession>A0A3E0U3M0</accession>
<proteinExistence type="predicted"/>
<dbReference type="Proteomes" id="UP000256899">
    <property type="component" value="Unassembled WGS sequence"/>
</dbReference>
<keyword evidence="2" id="KW-1185">Reference proteome</keyword>
<organism evidence="1 2">
    <name type="scientific">Thalassotalea euphylliae</name>
    <dbReference type="NCBI Taxonomy" id="1655234"/>
    <lineage>
        <taxon>Bacteria</taxon>
        <taxon>Pseudomonadati</taxon>
        <taxon>Pseudomonadota</taxon>
        <taxon>Gammaproteobacteria</taxon>
        <taxon>Alteromonadales</taxon>
        <taxon>Colwelliaceae</taxon>
        <taxon>Thalassotalea</taxon>
    </lineage>
</organism>
<dbReference type="AlphaFoldDB" id="A0A3E0U3M0"/>
<sequence>MAKTRLKVRRLLTADNFAAGIIHINQVGRHGRKVELKAPRVKIGQDALGQIKSYAFAVADDEHFNTLDTKWHFWILSNELDSFAKKEMAADKQGQGILYNADGITIWVKTWAELINECKHRLEFIRQQLDINVDGVDGLEFQRKNYPDYTRGLSKDSSNNVA</sequence>
<dbReference type="EMBL" id="QUOT01000001">
    <property type="protein sequence ID" value="REL31314.1"/>
    <property type="molecule type" value="Genomic_DNA"/>
</dbReference>
<protein>
    <submittedName>
        <fullName evidence="1">Uncharacterized protein</fullName>
    </submittedName>
</protein>
<dbReference type="RefSeq" id="WP_116016050.1">
    <property type="nucleotide sequence ID" value="NZ_QUOT01000001.1"/>
</dbReference>
<comment type="caution">
    <text evidence="1">The sequence shown here is derived from an EMBL/GenBank/DDBJ whole genome shotgun (WGS) entry which is preliminary data.</text>
</comment>
<name>A0A3E0U3M0_9GAMM</name>
<evidence type="ECO:0000313" key="1">
    <source>
        <dbReference type="EMBL" id="REL31314.1"/>
    </source>
</evidence>
<evidence type="ECO:0000313" key="2">
    <source>
        <dbReference type="Proteomes" id="UP000256899"/>
    </source>
</evidence>
<gene>
    <name evidence="1" type="ORF">DXX94_11660</name>
</gene>